<accession>A0ABP3F3I5</accession>
<sequence>MSRPGALRRAVAAAAAFVALAAAPAAAEPRGGPATPDGHCAGLSRLKVPGAELQAPSCLDELTTAGTVASGHTDQADWAGLTPAGLSVPSGVPGVQIDGYFPDSSTTNAHHGWNHDAQFVIRLPDHWNGGLVITGSPGVRAQYANDRAIGDWVLSRGYAFAATDKGNTGTAFHRDGRTPGDAIAEWNVRVTQLARAARAVVAQRYRRPPSRTLATGMSNGGYLVRWQLENHPELYDGGVDWEGTLWREQGPNLLTFLPPALAAYPRYAAGGAGAERARQEMIAAGFPAGSEFLWPFHHRYYWDLTQRIYREELDPGYDGAQEAGTPFCAPGTPACDADYAYGLRPRSVHDAVAKIALTGRIGKPLITLHGTLDVLLPISQDSDVYARMVADAGRGRLLRYYRVEGGTHVDSLSDAFPDRLRPLLPCHRSAMTALETWLGRGVPPPAGRTLPFPAPGENPLTSCPLA</sequence>
<keyword evidence="7" id="KW-1015">Disulfide bond</keyword>
<evidence type="ECO:0000256" key="1">
    <source>
        <dbReference type="ARBA" id="ARBA00006249"/>
    </source>
</evidence>
<evidence type="ECO:0000256" key="5">
    <source>
        <dbReference type="ARBA" id="ARBA00022801"/>
    </source>
</evidence>
<dbReference type="GO" id="GO:0016787">
    <property type="term" value="F:hydrolase activity"/>
    <property type="evidence" value="ECO:0007669"/>
    <property type="project" value="UniProtKB-KW"/>
</dbReference>
<keyword evidence="2" id="KW-0719">Serine esterase</keyword>
<proteinExistence type="inferred from homology"/>
<dbReference type="Pfam" id="PF07519">
    <property type="entry name" value="Tannase"/>
    <property type="match status" value="1"/>
</dbReference>
<feature type="chain" id="PRO_5047279655" evidence="8">
    <location>
        <begin position="28"/>
        <end position="466"/>
    </location>
</feature>
<dbReference type="Pfam" id="PF10605">
    <property type="entry name" value="3HBOH"/>
    <property type="match status" value="1"/>
</dbReference>
<protein>
    <submittedName>
        <fullName evidence="9">Tannase/feruloyl esterase family alpha/beta hydrolase</fullName>
    </submittedName>
</protein>
<feature type="signal peptide" evidence="8">
    <location>
        <begin position="1"/>
        <end position="27"/>
    </location>
</feature>
<evidence type="ECO:0000313" key="10">
    <source>
        <dbReference type="Proteomes" id="UP001501867"/>
    </source>
</evidence>
<evidence type="ECO:0000256" key="7">
    <source>
        <dbReference type="ARBA" id="ARBA00023157"/>
    </source>
</evidence>
<comment type="caution">
    <text evidence="9">The sequence shown here is derived from an EMBL/GenBank/DDBJ whole genome shotgun (WGS) entry which is preliminary data.</text>
</comment>
<dbReference type="Gene3D" id="3.40.50.1820">
    <property type="entry name" value="alpha/beta hydrolase"/>
    <property type="match status" value="1"/>
</dbReference>
<keyword evidence="4 8" id="KW-0732">Signal</keyword>
<dbReference type="InterPro" id="IPR016582">
    <property type="entry name" value="OHBut_olig_hydro_put"/>
</dbReference>
<dbReference type="EMBL" id="BAAABV010000015">
    <property type="protein sequence ID" value="GAA0289873.1"/>
    <property type="molecule type" value="Genomic_DNA"/>
</dbReference>
<organism evidence="9 10">
    <name type="scientific">Streptomyces polychromogenes</name>
    <dbReference type="NCBI Taxonomy" id="67342"/>
    <lineage>
        <taxon>Bacteria</taxon>
        <taxon>Bacillati</taxon>
        <taxon>Actinomycetota</taxon>
        <taxon>Actinomycetes</taxon>
        <taxon>Kitasatosporales</taxon>
        <taxon>Streptomycetaceae</taxon>
        <taxon>Streptomyces</taxon>
    </lineage>
</organism>
<dbReference type="InterPro" id="IPR029058">
    <property type="entry name" value="AB_hydrolase_fold"/>
</dbReference>
<gene>
    <name evidence="9" type="ORF">GCM10010302_30340</name>
</gene>
<reference evidence="10" key="1">
    <citation type="journal article" date="2019" name="Int. J. Syst. Evol. Microbiol.">
        <title>The Global Catalogue of Microorganisms (GCM) 10K type strain sequencing project: providing services to taxonomists for standard genome sequencing and annotation.</title>
        <authorList>
            <consortium name="The Broad Institute Genomics Platform"/>
            <consortium name="The Broad Institute Genome Sequencing Center for Infectious Disease"/>
            <person name="Wu L."/>
            <person name="Ma J."/>
        </authorList>
    </citation>
    <scope>NUCLEOTIDE SEQUENCE [LARGE SCALE GENOMIC DNA]</scope>
    <source>
        <strain evidence="10">JCM 4505</strain>
    </source>
</reference>
<name>A0ABP3F3I5_9ACTN</name>
<evidence type="ECO:0000256" key="8">
    <source>
        <dbReference type="SAM" id="SignalP"/>
    </source>
</evidence>
<evidence type="ECO:0000256" key="6">
    <source>
        <dbReference type="ARBA" id="ARBA00022837"/>
    </source>
</evidence>
<evidence type="ECO:0000256" key="4">
    <source>
        <dbReference type="ARBA" id="ARBA00022729"/>
    </source>
</evidence>
<dbReference type="RefSeq" id="WP_344158531.1">
    <property type="nucleotide sequence ID" value="NZ_BAAABV010000015.1"/>
</dbReference>
<dbReference type="InterPro" id="IPR011118">
    <property type="entry name" value="Tannase/feruloyl_esterase"/>
</dbReference>
<keyword evidence="6" id="KW-0106">Calcium</keyword>
<comment type="similarity">
    <text evidence="1">Belongs to the tannase family.</text>
</comment>
<dbReference type="Proteomes" id="UP001501867">
    <property type="component" value="Unassembled WGS sequence"/>
</dbReference>
<evidence type="ECO:0000256" key="2">
    <source>
        <dbReference type="ARBA" id="ARBA00022487"/>
    </source>
</evidence>
<keyword evidence="5 9" id="KW-0378">Hydrolase</keyword>
<keyword evidence="3" id="KW-0479">Metal-binding</keyword>
<evidence type="ECO:0000313" key="9">
    <source>
        <dbReference type="EMBL" id="GAA0289873.1"/>
    </source>
</evidence>
<evidence type="ECO:0000256" key="3">
    <source>
        <dbReference type="ARBA" id="ARBA00022723"/>
    </source>
</evidence>
<dbReference type="SUPFAM" id="SSF53474">
    <property type="entry name" value="alpha/beta-Hydrolases"/>
    <property type="match status" value="1"/>
</dbReference>
<keyword evidence="10" id="KW-1185">Reference proteome</keyword>